<dbReference type="Proteomes" id="UP000886595">
    <property type="component" value="Unassembled WGS sequence"/>
</dbReference>
<dbReference type="InterPro" id="IPR023213">
    <property type="entry name" value="CAT-like_dom_sf"/>
</dbReference>
<keyword evidence="3" id="KW-1185">Reference proteome</keyword>
<dbReference type="OrthoDB" id="756073at2759"/>
<comment type="similarity">
    <text evidence="1">Belongs to the plant acyltransferase family.</text>
</comment>
<proteinExistence type="inferred from homology"/>
<evidence type="ECO:0000313" key="3">
    <source>
        <dbReference type="Proteomes" id="UP000886595"/>
    </source>
</evidence>
<organism evidence="2 3">
    <name type="scientific">Brassica carinata</name>
    <name type="common">Ethiopian mustard</name>
    <name type="synonym">Abyssinian cabbage</name>
    <dbReference type="NCBI Taxonomy" id="52824"/>
    <lineage>
        <taxon>Eukaryota</taxon>
        <taxon>Viridiplantae</taxon>
        <taxon>Streptophyta</taxon>
        <taxon>Embryophyta</taxon>
        <taxon>Tracheophyta</taxon>
        <taxon>Spermatophyta</taxon>
        <taxon>Magnoliopsida</taxon>
        <taxon>eudicotyledons</taxon>
        <taxon>Gunneridae</taxon>
        <taxon>Pentapetalae</taxon>
        <taxon>rosids</taxon>
        <taxon>malvids</taxon>
        <taxon>Brassicales</taxon>
        <taxon>Brassicaceae</taxon>
        <taxon>Brassiceae</taxon>
        <taxon>Brassica</taxon>
    </lineage>
</organism>
<accession>A0A8X7Q484</accession>
<evidence type="ECO:0000256" key="1">
    <source>
        <dbReference type="ARBA" id="ARBA00009861"/>
    </source>
</evidence>
<dbReference type="PANTHER" id="PTHR31642:SF299">
    <property type="entry name" value="OS02G0653400 PROTEIN"/>
    <property type="match status" value="1"/>
</dbReference>
<dbReference type="AlphaFoldDB" id="A0A8X7Q484"/>
<reference evidence="2 3" key="1">
    <citation type="submission" date="2020-02" db="EMBL/GenBank/DDBJ databases">
        <authorList>
            <person name="Ma Q."/>
            <person name="Huang Y."/>
            <person name="Song X."/>
            <person name="Pei D."/>
        </authorList>
    </citation>
    <scope>NUCLEOTIDE SEQUENCE [LARGE SCALE GENOMIC DNA]</scope>
    <source>
        <strain evidence="2">Sxm20200214</strain>
        <tissue evidence="2">Leaf</tissue>
    </source>
</reference>
<sequence>METIVHKSMIAGVQSVMPVEVTQQREVRSISVEDPVGAGIFRRTLNIVTYYKQAGDGGDRGWLVAGWIKESLGRALTKQPLLCGRLRRRRRTTGEEDGLEVVANDSGVRLVEARFPASLPEFFEMVKRDKSGAEAETVFWRDIDEADPQFSPLFYVQVTNFESGGYSIGISCSILIADLLLETDFLNKWATIQASLAHSHTTLKPIFYIPSVKRDKFIDELPRPVSVLDRGECLVFRSKTCSKTPLACMKKTVKATEDVFLFSKEQSGGENNTTERHGMKVEIHSREEAIGGCDCGDHVEETDVGVLLDVSLAFEDKFEFNSCWVGSVAKGLCLSSHLLWEMPSRLSNLLLHRPKSDSLISGALLFNFYCMLSKIK</sequence>
<comment type="caution">
    <text evidence="2">The sequence shown here is derived from an EMBL/GenBank/DDBJ whole genome shotgun (WGS) entry which is preliminary data.</text>
</comment>
<dbReference type="EMBL" id="JAAMPC010000014">
    <property type="protein sequence ID" value="KAG2262407.1"/>
    <property type="molecule type" value="Genomic_DNA"/>
</dbReference>
<dbReference type="GO" id="GO:0016747">
    <property type="term" value="F:acyltransferase activity, transferring groups other than amino-acyl groups"/>
    <property type="evidence" value="ECO:0007669"/>
    <property type="project" value="TreeGrafter"/>
</dbReference>
<dbReference type="Pfam" id="PF02458">
    <property type="entry name" value="Transferase"/>
    <property type="match status" value="1"/>
</dbReference>
<name>A0A8X7Q484_BRACI</name>
<dbReference type="PANTHER" id="PTHR31642">
    <property type="entry name" value="TRICHOTHECENE 3-O-ACETYLTRANSFERASE"/>
    <property type="match status" value="1"/>
</dbReference>
<gene>
    <name evidence="2" type="ORF">Bca52824_069486</name>
</gene>
<evidence type="ECO:0000313" key="2">
    <source>
        <dbReference type="EMBL" id="KAG2262407.1"/>
    </source>
</evidence>
<dbReference type="InterPro" id="IPR050317">
    <property type="entry name" value="Plant_Fungal_Acyltransferase"/>
</dbReference>
<protein>
    <submittedName>
        <fullName evidence="2">Uncharacterized protein</fullName>
    </submittedName>
</protein>
<dbReference type="Gene3D" id="3.30.559.10">
    <property type="entry name" value="Chloramphenicol acetyltransferase-like domain"/>
    <property type="match status" value="1"/>
</dbReference>